<organism evidence="3 4">
    <name type="scientific">Moorella mulderi DSM 14980</name>
    <dbReference type="NCBI Taxonomy" id="1122241"/>
    <lineage>
        <taxon>Bacteria</taxon>
        <taxon>Bacillati</taxon>
        <taxon>Bacillota</taxon>
        <taxon>Clostridia</taxon>
        <taxon>Neomoorellales</taxon>
        <taxon>Neomoorellaceae</taxon>
        <taxon>Neomoorella</taxon>
    </lineage>
</organism>
<dbReference type="InterPro" id="IPR000587">
    <property type="entry name" value="Creatinase_N"/>
</dbReference>
<proteinExistence type="predicted"/>
<dbReference type="InterPro" id="IPR029149">
    <property type="entry name" value="Creatin/AminoP/Spt16_N"/>
</dbReference>
<dbReference type="Proteomes" id="UP000075670">
    <property type="component" value="Unassembled WGS sequence"/>
</dbReference>
<reference evidence="3 4" key="1">
    <citation type="submission" date="2016-02" db="EMBL/GenBank/DDBJ databases">
        <title>Genome sequence of Moorella mulderi DSM 14980.</title>
        <authorList>
            <person name="Poehlein A."/>
            <person name="Daniel R."/>
        </authorList>
    </citation>
    <scope>NUCLEOTIDE SEQUENCE [LARGE SCALE GENOMIC DNA]</scope>
    <source>
        <strain evidence="3 4">DSM 14980</strain>
    </source>
</reference>
<dbReference type="SUPFAM" id="SSF53092">
    <property type="entry name" value="Creatinase/prolidase N-terminal domain"/>
    <property type="match status" value="1"/>
</dbReference>
<dbReference type="EMBL" id="LTBC01000023">
    <property type="protein sequence ID" value="KYH30680.1"/>
    <property type="molecule type" value="Genomic_DNA"/>
</dbReference>
<dbReference type="Pfam" id="PF01321">
    <property type="entry name" value="Creatinase_N"/>
    <property type="match status" value="1"/>
</dbReference>
<dbReference type="Gene3D" id="3.40.350.10">
    <property type="entry name" value="Creatinase/prolidase N-terminal domain"/>
    <property type="match status" value="1"/>
</dbReference>
<evidence type="ECO:0000259" key="2">
    <source>
        <dbReference type="Pfam" id="PF01321"/>
    </source>
</evidence>
<evidence type="ECO:0000259" key="1">
    <source>
        <dbReference type="Pfam" id="PF00557"/>
    </source>
</evidence>
<dbReference type="EC" id="3.4.-.-" evidence="3"/>
<dbReference type="InterPro" id="IPR050659">
    <property type="entry name" value="Peptidase_M24B"/>
</dbReference>
<accession>A0A151ASX8</accession>
<dbReference type="SUPFAM" id="SSF55920">
    <property type="entry name" value="Creatinase/aminopeptidase"/>
    <property type="match status" value="1"/>
</dbReference>
<protein>
    <submittedName>
        <fullName evidence="3">Putative peptidase</fullName>
        <ecNumber evidence="3">3.4.-.-</ecNumber>
    </submittedName>
</protein>
<feature type="domain" description="Peptidase M24" evidence="1">
    <location>
        <begin position="171"/>
        <end position="373"/>
    </location>
</feature>
<feature type="domain" description="Creatinase N-terminal" evidence="2">
    <location>
        <begin position="5"/>
        <end position="164"/>
    </location>
</feature>
<evidence type="ECO:0000313" key="3">
    <source>
        <dbReference type="EMBL" id="KYH30680.1"/>
    </source>
</evidence>
<evidence type="ECO:0000313" key="4">
    <source>
        <dbReference type="Proteomes" id="UP000075670"/>
    </source>
</evidence>
<dbReference type="PANTHER" id="PTHR46112:SF2">
    <property type="entry name" value="XAA-PRO AMINOPEPTIDASE P-RELATED"/>
    <property type="match status" value="1"/>
</dbReference>
<keyword evidence="3" id="KW-0378">Hydrolase</keyword>
<dbReference type="AlphaFoldDB" id="A0A151ASX8"/>
<gene>
    <name evidence="3" type="ORF">MOMUL_29620</name>
</gene>
<comment type="caution">
    <text evidence="3">The sequence shown here is derived from an EMBL/GenBank/DDBJ whole genome shotgun (WGS) entry which is preliminary data.</text>
</comment>
<name>A0A151ASX8_9FIRM</name>
<dbReference type="InterPro" id="IPR036005">
    <property type="entry name" value="Creatinase/aminopeptidase-like"/>
</dbReference>
<keyword evidence="4" id="KW-1185">Reference proteome</keyword>
<dbReference type="PANTHER" id="PTHR46112">
    <property type="entry name" value="AMINOPEPTIDASE"/>
    <property type="match status" value="1"/>
</dbReference>
<dbReference type="PATRIC" id="fig|1122241.3.peg.3153"/>
<dbReference type="Pfam" id="PF00557">
    <property type="entry name" value="Peptidase_M24"/>
    <property type="match status" value="1"/>
</dbReference>
<dbReference type="GO" id="GO:0016787">
    <property type="term" value="F:hydrolase activity"/>
    <property type="evidence" value="ECO:0007669"/>
    <property type="project" value="UniProtKB-KW"/>
</dbReference>
<sequence length="389" mass="42960">MRAKLLRLKEAMERAGIEVLIALSPENIFYLTGLRTYLGTPNRATFNSPRLSPGSVAGIYDGQSVDLICNSSWARMVEEDCKVNNAFFYPTLSRIIGGTTPTIFADNALDALVKLLAQRGYLDATTIGVEMNFIPVNLYLRLSERFPKAKFVDATNLFLQNREIKDEAEVEKIRKAAAKTAEAISETISNIKEGMAESDLLYIFKSNLLQNGLDWNTTTIGAGYRSAEVQNIVSGAYRVKKGDFIRFDVGGIFEGYCADVSRCASLGQPLPEVAQLYQSHLKAQEQILTLIRPDQVIAEVYKAGLEILHQCGHADYTPKRLGHGIGLTAHELPSFGPEADGVFKPGMVITVEVPFYIREVAGFNIENNVLVTEQGIEVLDKTSKELIII</sequence>
<dbReference type="InterPro" id="IPR000994">
    <property type="entry name" value="Pept_M24"/>
</dbReference>
<dbReference type="Gene3D" id="3.90.230.10">
    <property type="entry name" value="Creatinase/methionine aminopeptidase superfamily"/>
    <property type="match status" value="1"/>
</dbReference>